<sequence length="164" mass="18949">MDDLYNNQHIKQLLEEIFEYSEDDSLIENGDRSHGKDAHVPDSKKDEIGNDLAEDSNDSMNYDDIDIVNQIEGNNYLNYEKGPKPGMLFPNINNLFHAYKLHGALKRFNIAKKSTSKDKSGYYKYKTINCDRKRKAYIERLSKRIKCPPRISAVIKGGVWMVSK</sequence>
<feature type="compositionally biased region" description="Basic and acidic residues" evidence="1">
    <location>
        <begin position="29"/>
        <end position="48"/>
    </location>
</feature>
<reference evidence="3" key="1">
    <citation type="journal article" date="2010" name="Nat. Biotechnol.">
        <title>Draft genome sequence of the oilseed species Ricinus communis.</title>
        <authorList>
            <person name="Chan A.P."/>
            <person name="Crabtree J."/>
            <person name="Zhao Q."/>
            <person name="Lorenzi H."/>
            <person name="Orvis J."/>
            <person name="Puiu D."/>
            <person name="Melake-Berhan A."/>
            <person name="Jones K.M."/>
            <person name="Redman J."/>
            <person name="Chen G."/>
            <person name="Cahoon E.B."/>
            <person name="Gedil M."/>
            <person name="Stanke M."/>
            <person name="Haas B.J."/>
            <person name="Wortman J.R."/>
            <person name="Fraser-Liggett C.M."/>
            <person name="Ravel J."/>
            <person name="Rabinowicz P.D."/>
        </authorList>
    </citation>
    <scope>NUCLEOTIDE SEQUENCE [LARGE SCALE GENOMIC DNA]</scope>
    <source>
        <strain evidence="3">cv. Hale</strain>
    </source>
</reference>
<dbReference type="Proteomes" id="UP000008311">
    <property type="component" value="Unassembled WGS sequence"/>
</dbReference>
<evidence type="ECO:0000256" key="1">
    <source>
        <dbReference type="SAM" id="MobiDB-lite"/>
    </source>
</evidence>
<gene>
    <name evidence="2" type="ORF">RCOM_0071890</name>
</gene>
<dbReference type="InParanoid" id="B9SZX3"/>
<dbReference type="EMBL" id="EQ974289">
    <property type="protein sequence ID" value="EEF30836.1"/>
    <property type="molecule type" value="Genomic_DNA"/>
</dbReference>
<accession>B9SZX3</accession>
<protein>
    <recommendedName>
        <fullName evidence="4">FAR1 domain-containing protein</fullName>
    </recommendedName>
</protein>
<evidence type="ECO:0000313" key="3">
    <source>
        <dbReference type="Proteomes" id="UP000008311"/>
    </source>
</evidence>
<keyword evidence="3" id="KW-1185">Reference proteome</keyword>
<name>B9SZX3_RICCO</name>
<proteinExistence type="predicted"/>
<evidence type="ECO:0008006" key="4">
    <source>
        <dbReference type="Google" id="ProtNLM"/>
    </source>
</evidence>
<feature type="region of interest" description="Disordered" evidence="1">
    <location>
        <begin position="26"/>
        <end position="56"/>
    </location>
</feature>
<evidence type="ECO:0000313" key="2">
    <source>
        <dbReference type="EMBL" id="EEF30836.1"/>
    </source>
</evidence>
<organism evidence="2 3">
    <name type="scientific">Ricinus communis</name>
    <name type="common">Castor bean</name>
    <dbReference type="NCBI Taxonomy" id="3988"/>
    <lineage>
        <taxon>Eukaryota</taxon>
        <taxon>Viridiplantae</taxon>
        <taxon>Streptophyta</taxon>
        <taxon>Embryophyta</taxon>
        <taxon>Tracheophyta</taxon>
        <taxon>Spermatophyta</taxon>
        <taxon>Magnoliopsida</taxon>
        <taxon>eudicotyledons</taxon>
        <taxon>Gunneridae</taxon>
        <taxon>Pentapetalae</taxon>
        <taxon>rosids</taxon>
        <taxon>fabids</taxon>
        <taxon>Malpighiales</taxon>
        <taxon>Euphorbiaceae</taxon>
        <taxon>Acalyphoideae</taxon>
        <taxon>Acalypheae</taxon>
        <taxon>Ricinus</taxon>
    </lineage>
</organism>
<dbReference type="AlphaFoldDB" id="B9SZX3"/>